<evidence type="ECO:0000313" key="2">
    <source>
        <dbReference type="EMBL" id="KAL2652597.1"/>
    </source>
</evidence>
<feature type="compositionally biased region" description="Polar residues" evidence="1">
    <location>
        <begin position="52"/>
        <end position="62"/>
    </location>
</feature>
<feature type="compositionally biased region" description="Polar residues" evidence="1">
    <location>
        <begin position="25"/>
        <end position="37"/>
    </location>
</feature>
<feature type="compositionally biased region" description="Basic and acidic residues" evidence="1">
    <location>
        <begin position="1"/>
        <end position="17"/>
    </location>
</feature>
<dbReference type="EMBL" id="JBHFFA010000001">
    <property type="protein sequence ID" value="KAL2652597.1"/>
    <property type="molecule type" value="Genomic_DNA"/>
</dbReference>
<evidence type="ECO:0000313" key="3">
    <source>
        <dbReference type="Proteomes" id="UP001605036"/>
    </source>
</evidence>
<accession>A0ABD1ZNI0</accession>
<dbReference type="AlphaFoldDB" id="A0ABD1ZNI0"/>
<protein>
    <submittedName>
        <fullName evidence="2">Uncharacterized protein</fullName>
    </submittedName>
</protein>
<gene>
    <name evidence="2" type="ORF">R1flu_020725</name>
</gene>
<feature type="region of interest" description="Disordered" evidence="1">
    <location>
        <begin position="1"/>
        <end position="85"/>
    </location>
</feature>
<proteinExistence type="predicted"/>
<reference evidence="2 3" key="1">
    <citation type="submission" date="2024-09" db="EMBL/GenBank/DDBJ databases">
        <title>Chromosome-scale assembly of Riccia fluitans.</title>
        <authorList>
            <person name="Paukszto L."/>
            <person name="Sawicki J."/>
            <person name="Karawczyk K."/>
            <person name="Piernik-Szablinska J."/>
            <person name="Szczecinska M."/>
            <person name="Mazdziarz M."/>
        </authorList>
    </citation>
    <scope>NUCLEOTIDE SEQUENCE [LARGE SCALE GENOMIC DNA]</scope>
    <source>
        <strain evidence="2">Rf_01</strain>
        <tissue evidence="2">Aerial parts of the thallus</tissue>
    </source>
</reference>
<keyword evidence="3" id="KW-1185">Reference proteome</keyword>
<evidence type="ECO:0000256" key="1">
    <source>
        <dbReference type="SAM" id="MobiDB-lite"/>
    </source>
</evidence>
<name>A0ABD1ZNI0_9MARC</name>
<comment type="caution">
    <text evidence="2">The sequence shown here is derived from an EMBL/GenBank/DDBJ whole genome shotgun (WGS) entry which is preliminary data.</text>
</comment>
<dbReference type="Proteomes" id="UP001605036">
    <property type="component" value="Unassembled WGS sequence"/>
</dbReference>
<organism evidence="2 3">
    <name type="scientific">Riccia fluitans</name>
    <dbReference type="NCBI Taxonomy" id="41844"/>
    <lineage>
        <taxon>Eukaryota</taxon>
        <taxon>Viridiplantae</taxon>
        <taxon>Streptophyta</taxon>
        <taxon>Embryophyta</taxon>
        <taxon>Marchantiophyta</taxon>
        <taxon>Marchantiopsida</taxon>
        <taxon>Marchantiidae</taxon>
        <taxon>Marchantiales</taxon>
        <taxon>Ricciaceae</taxon>
        <taxon>Riccia</taxon>
    </lineage>
</organism>
<sequence>MRRRTEARQGIRSKDTLDSMPIEDTITTSSRASQVVATDSKETRGAPRRGPSGTNHESNNGQRGRRVRQAKTPKDKILDTFVESP</sequence>